<gene>
    <name evidence="4" type="primary">Arhgap33os</name>
    <name evidence="4" type="ORF">PHOROB_LOCUS16353</name>
</gene>
<dbReference type="Pfam" id="PF12796">
    <property type="entry name" value="Ank_2"/>
    <property type="match status" value="1"/>
</dbReference>
<dbReference type="AlphaFoldDB" id="A0AAV0A7L4"/>
<dbReference type="Gene3D" id="1.25.40.20">
    <property type="entry name" value="Ankyrin repeat-containing domain"/>
    <property type="match status" value="1"/>
</dbReference>
<dbReference type="GO" id="GO:0030496">
    <property type="term" value="C:midbody"/>
    <property type="evidence" value="ECO:0007669"/>
    <property type="project" value="TreeGrafter"/>
</dbReference>
<feature type="region of interest" description="Disordered" evidence="2">
    <location>
        <begin position="549"/>
        <end position="622"/>
    </location>
</feature>
<proteinExistence type="predicted"/>
<dbReference type="InterPro" id="IPR011009">
    <property type="entry name" value="Kinase-like_dom_sf"/>
</dbReference>
<evidence type="ECO:0000313" key="4">
    <source>
        <dbReference type="EMBL" id="CAH7366460.1"/>
    </source>
</evidence>
<dbReference type="InterPro" id="IPR001245">
    <property type="entry name" value="Ser-Thr/Tyr_kinase_cat_dom"/>
</dbReference>
<dbReference type="SMART" id="SM00220">
    <property type="entry name" value="S_TKc"/>
    <property type="match status" value="1"/>
</dbReference>
<dbReference type="GO" id="GO:0004672">
    <property type="term" value="F:protein kinase activity"/>
    <property type="evidence" value="ECO:0007669"/>
    <property type="project" value="InterPro"/>
</dbReference>
<name>A0AAV0A7L4_PHORO</name>
<dbReference type="PROSITE" id="PS50011">
    <property type="entry name" value="PROTEIN_KINASE_DOM"/>
    <property type="match status" value="1"/>
</dbReference>
<reference evidence="4" key="1">
    <citation type="submission" date="2022-06" db="EMBL/GenBank/DDBJ databases">
        <authorList>
            <person name="Andreotti S."/>
            <person name="Wyler E."/>
        </authorList>
    </citation>
    <scope>NUCLEOTIDE SEQUENCE</scope>
</reference>
<evidence type="ECO:0000256" key="2">
    <source>
        <dbReference type="SAM" id="MobiDB-lite"/>
    </source>
</evidence>
<dbReference type="InterPro" id="IPR036770">
    <property type="entry name" value="Ankyrin_rpt-contain_sf"/>
</dbReference>
<keyword evidence="5" id="KW-1185">Reference proteome</keyword>
<accession>A0AAV0A7L4</accession>
<dbReference type="InterPro" id="IPR002110">
    <property type="entry name" value="Ankyrin_rpt"/>
</dbReference>
<dbReference type="GO" id="GO:0043063">
    <property type="term" value="P:intercellular bridge organization"/>
    <property type="evidence" value="ECO:0007669"/>
    <property type="project" value="InterPro"/>
</dbReference>
<dbReference type="GO" id="GO:0000776">
    <property type="term" value="C:kinetochore"/>
    <property type="evidence" value="ECO:0007669"/>
    <property type="project" value="TreeGrafter"/>
</dbReference>
<dbReference type="GO" id="GO:0045171">
    <property type="term" value="C:intercellular bridge"/>
    <property type="evidence" value="ECO:0007669"/>
    <property type="project" value="TreeGrafter"/>
</dbReference>
<feature type="repeat" description="ANK" evidence="1">
    <location>
        <begin position="87"/>
        <end position="119"/>
    </location>
</feature>
<dbReference type="Pfam" id="PF07714">
    <property type="entry name" value="PK_Tyr_Ser-Thr"/>
    <property type="match status" value="1"/>
</dbReference>
<evidence type="ECO:0000313" key="5">
    <source>
        <dbReference type="Proteomes" id="UP001152836"/>
    </source>
</evidence>
<dbReference type="Proteomes" id="UP001152836">
    <property type="component" value="Unassembled WGS sequence"/>
</dbReference>
<dbReference type="GO" id="GO:0008608">
    <property type="term" value="P:attachment of spindle microtubules to kinetochore"/>
    <property type="evidence" value="ECO:0007669"/>
    <property type="project" value="InterPro"/>
</dbReference>
<evidence type="ECO:0000256" key="1">
    <source>
        <dbReference type="PROSITE-ProRule" id="PRU00023"/>
    </source>
</evidence>
<protein>
    <submittedName>
        <fullName evidence="4">Arhgap33os protein</fullName>
    </submittedName>
</protein>
<sequence length="665" mass="72030">MHSQASRFPVELGSVRDPNAQVGRLHRLALAGGPCWGLARLLRTVVQVDVENSAGQTGLFLSALLGHASTVRLLLAFGANPNHRCLDGSTPMHAGAFSGRGLVLWHLLQAGGDLRLRDQQGRTPRDWAEQGDAKQSWEVLELLQWCGTHMSALVQSGELAPTVSLSQLRASSGHSLCGSLNPLWLAQADRALRQGQIRRSPQTPALGFGQLNSLQPPTLVMGIPLADPKELVPTLGDPDRSYESSSHTLMANLLWKGHPVTVRQLKTPETHPDVLLADLQHCSTLHHPGLLLLMALSPSEDLSRLSLLFEPVCLGSLYILLHSARLDEEGPQALPGLLPGSLLLQVVEALLFLQSRYWAHGGLSSHAVQLVRPGLAKVSHLEHGRPLHQPRLQPRLQQEYPHGDPRPGLPPPPELYPWLPLELIRGDMPATTSDLYSFCILAQEVFTGQLPWAGGEGPEVKAKLEAGESPALHPLLPAPYQALVQAGLGLEPADRWGSLQSTRYLLRKAMAKDSAAKVSSPVEWTTLSPATLGSLPEHLYREVAPKARSRPVLPFPDPSQALESPDITGHSSVPQSAAWDSGSSLTLGSSLSPSSSLHVDPSPSPLCCPEPISTRPDSEERELTEDSLFCSLQEMDLLEEIKAELHNVYHLEDTPRLSPTPGPDS</sequence>
<dbReference type="PROSITE" id="PS50297">
    <property type="entry name" value="ANK_REP_REGION"/>
    <property type="match status" value="2"/>
</dbReference>
<feature type="domain" description="Protein kinase" evidence="3">
    <location>
        <begin position="229"/>
        <end position="505"/>
    </location>
</feature>
<comment type="caution">
    <text evidence="4">The sequence shown here is derived from an EMBL/GenBank/DDBJ whole genome shotgun (WGS) entry which is preliminary data.</text>
</comment>
<dbReference type="SUPFAM" id="SSF56112">
    <property type="entry name" value="Protein kinase-like (PK-like)"/>
    <property type="match status" value="1"/>
</dbReference>
<dbReference type="GO" id="GO:0007094">
    <property type="term" value="P:mitotic spindle assembly checkpoint signaling"/>
    <property type="evidence" value="ECO:0007669"/>
    <property type="project" value="InterPro"/>
</dbReference>
<feature type="compositionally biased region" description="Low complexity" evidence="2">
    <location>
        <begin position="581"/>
        <end position="601"/>
    </location>
</feature>
<dbReference type="Gene3D" id="1.10.510.10">
    <property type="entry name" value="Transferase(Phosphotransferase) domain 1"/>
    <property type="match status" value="1"/>
</dbReference>
<evidence type="ECO:0000259" key="3">
    <source>
        <dbReference type="PROSITE" id="PS50011"/>
    </source>
</evidence>
<dbReference type="PROSITE" id="PS50088">
    <property type="entry name" value="ANK_REPEAT"/>
    <property type="match status" value="2"/>
</dbReference>
<dbReference type="GO" id="GO:0005524">
    <property type="term" value="F:ATP binding"/>
    <property type="evidence" value="ECO:0007669"/>
    <property type="project" value="InterPro"/>
</dbReference>
<dbReference type="GO" id="GO:0007140">
    <property type="term" value="P:male meiotic nuclear division"/>
    <property type="evidence" value="ECO:0007669"/>
    <property type="project" value="InterPro"/>
</dbReference>
<dbReference type="InterPro" id="IPR039339">
    <property type="entry name" value="Tex14"/>
</dbReference>
<dbReference type="PANTHER" id="PTHR23060:SF2">
    <property type="entry name" value="RHO GTPASE ACTIVATING PROTEIN 33, OPPOSITE STRAND"/>
    <property type="match status" value="1"/>
</dbReference>
<dbReference type="InterPro" id="IPR000719">
    <property type="entry name" value="Prot_kinase_dom"/>
</dbReference>
<dbReference type="EMBL" id="CALSGD010001620">
    <property type="protein sequence ID" value="CAH7366460.1"/>
    <property type="molecule type" value="Genomic_DNA"/>
</dbReference>
<dbReference type="SUPFAM" id="SSF48403">
    <property type="entry name" value="Ankyrin repeat"/>
    <property type="match status" value="1"/>
</dbReference>
<dbReference type="SMART" id="SM00248">
    <property type="entry name" value="ANK"/>
    <property type="match status" value="2"/>
</dbReference>
<dbReference type="GO" id="GO:0051306">
    <property type="term" value="P:mitotic sister chromatid separation"/>
    <property type="evidence" value="ECO:0007669"/>
    <property type="project" value="InterPro"/>
</dbReference>
<dbReference type="PANTHER" id="PTHR23060">
    <property type="entry name" value="TESTIS EXPRESSED GENE 14"/>
    <property type="match status" value="1"/>
</dbReference>
<organism evidence="4 5">
    <name type="scientific">Phodopus roborovskii</name>
    <name type="common">Roborovski's desert hamster</name>
    <name type="synonym">Cricetulus roborovskii</name>
    <dbReference type="NCBI Taxonomy" id="109678"/>
    <lineage>
        <taxon>Eukaryota</taxon>
        <taxon>Metazoa</taxon>
        <taxon>Chordata</taxon>
        <taxon>Craniata</taxon>
        <taxon>Vertebrata</taxon>
        <taxon>Euteleostomi</taxon>
        <taxon>Mammalia</taxon>
        <taxon>Eutheria</taxon>
        <taxon>Euarchontoglires</taxon>
        <taxon>Glires</taxon>
        <taxon>Rodentia</taxon>
        <taxon>Myomorpha</taxon>
        <taxon>Muroidea</taxon>
        <taxon>Cricetidae</taxon>
        <taxon>Cricetinae</taxon>
        <taxon>Phodopus</taxon>
    </lineage>
</organism>
<feature type="repeat" description="ANK" evidence="1">
    <location>
        <begin position="54"/>
        <end position="86"/>
    </location>
</feature>
<keyword evidence="1" id="KW-0040">ANK repeat</keyword>